<sequence>MTERGADPLDIVEGTLEHDLPYYAFGAGEALVVLRWFTPDHANPTGLERRSELKALEDLGRSFRVYAVNRAPHMPAGTTMADIANDHADAIRKQFGEAVFVLGMSSGGSLALQLAVDHPDVVRKLVIAGSAYTLSEKTRAVQRDYTEAVAAGKRGAHLQAPVTVDSKLEQALLVPVLWLTDPFLRPEDPQDMLHFAQAEDSFDVGDRLGDISMPTLVIGGDRDLAYSTELFRATAEGIPGAELIIYPKAGHIGTFTNKRYVDDVTTFLQGKTVQK</sequence>
<dbReference type="EMBL" id="JAEMNV010000004">
    <property type="protein sequence ID" value="MBJ8340359.1"/>
    <property type="molecule type" value="Genomic_DNA"/>
</dbReference>
<keyword evidence="3" id="KW-1185">Reference proteome</keyword>
<comment type="caution">
    <text evidence="2">The sequence shown here is derived from an EMBL/GenBank/DDBJ whole genome shotgun (WGS) entry which is preliminary data.</text>
</comment>
<evidence type="ECO:0000313" key="3">
    <source>
        <dbReference type="Proteomes" id="UP000655868"/>
    </source>
</evidence>
<dbReference type="PANTHER" id="PTHR43433:SF5">
    <property type="entry name" value="AB HYDROLASE-1 DOMAIN-CONTAINING PROTEIN"/>
    <property type="match status" value="1"/>
</dbReference>
<dbReference type="Gene3D" id="3.40.50.1820">
    <property type="entry name" value="alpha/beta hydrolase"/>
    <property type="match status" value="1"/>
</dbReference>
<evidence type="ECO:0000313" key="2">
    <source>
        <dbReference type="EMBL" id="MBJ8340359.1"/>
    </source>
</evidence>
<feature type="domain" description="AB hydrolase-1" evidence="1">
    <location>
        <begin position="78"/>
        <end position="256"/>
    </location>
</feature>
<dbReference type="InterPro" id="IPR029058">
    <property type="entry name" value="AB_hydrolase_fold"/>
</dbReference>
<dbReference type="InterPro" id="IPR050471">
    <property type="entry name" value="AB_hydrolase"/>
</dbReference>
<gene>
    <name evidence="2" type="ORF">JGU71_15815</name>
</gene>
<organism evidence="2 3">
    <name type="scientific">Antrihabitans stalagmiti</name>
    <dbReference type="NCBI Taxonomy" id="2799499"/>
    <lineage>
        <taxon>Bacteria</taxon>
        <taxon>Bacillati</taxon>
        <taxon>Actinomycetota</taxon>
        <taxon>Actinomycetes</taxon>
        <taxon>Mycobacteriales</taxon>
        <taxon>Nocardiaceae</taxon>
        <taxon>Antrihabitans</taxon>
    </lineage>
</organism>
<accession>A0A934NRX4</accession>
<dbReference type="InterPro" id="IPR000073">
    <property type="entry name" value="AB_hydrolase_1"/>
</dbReference>
<protein>
    <submittedName>
        <fullName evidence="2">Alpha/beta fold hydrolase</fullName>
    </submittedName>
</protein>
<dbReference type="Pfam" id="PF00561">
    <property type="entry name" value="Abhydrolase_1"/>
    <property type="match status" value="1"/>
</dbReference>
<dbReference type="PRINTS" id="PR00111">
    <property type="entry name" value="ABHYDROLASE"/>
</dbReference>
<evidence type="ECO:0000259" key="1">
    <source>
        <dbReference type="Pfam" id="PF00561"/>
    </source>
</evidence>
<dbReference type="AlphaFoldDB" id="A0A934NRX4"/>
<name>A0A934NRX4_9NOCA</name>
<proteinExistence type="predicted"/>
<reference evidence="2" key="1">
    <citation type="submission" date="2020-12" db="EMBL/GenBank/DDBJ databases">
        <title>Antrihabitans popcorni sp. nov. and Antrihabitans auranticaus sp. nov., isolated from a larva cave.</title>
        <authorList>
            <person name="Lee S.D."/>
            <person name="Kim I.S."/>
        </authorList>
    </citation>
    <scope>NUCLEOTIDE SEQUENCE</scope>
    <source>
        <strain evidence="2">YC3-6</strain>
    </source>
</reference>
<dbReference type="GO" id="GO:0016787">
    <property type="term" value="F:hydrolase activity"/>
    <property type="evidence" value="ECO:0007669"/>
    <property type="project" value="UniProtKB-KW"/>
</dbReference>
<dbReference type="PANTHER" id="PTHR43433">
    <property type="entry name" value="HYDROLASE, ALPHA/BETA FOLD FAMILY PROTEIN"/>
    <property type="match status" value="1"/>
</dbReference>
<dbReference type="SUPFAM" id="SSF53474">
    <property type="entry name" value="alpha/beta-Hydrolases"/>
    <property type="match status" value="1"/>
</dbReference>
<dbReference type="Proteomes" id="UP000655868">
    <property type="component" value="Unassembled WGS sequence"/>
</dbReference>
<keyword evidence="2" id="KW-0378">Hydrolase</keyword>